<reference evidence="2" key="1">
    <citation type="submission" date="2021-02" db="EMBL/GenBank/DDBJ databases">
        <authorList>
            <person name="Nowell W R."/>
        </authorList>
    </citation>
    <scope>NUCLEOTIDE SEQUENCE</scope>
    <source>
        <strain evidence="2">Ploen Becks lab</strain>
    </source>
</reference>
<keyword evidence="3" id="KW-1185">Reference proteome</keyword>
<gene>
    <name evidence="2" type="ORF">OXX778_LOCUS18413</name>
</gene>
<sequence>MSPGYKRAILWLAEIWDNFDPLIIKSSFDVCGITSTNREFYHQNLSTMLTHNILFEENVEEDGGESYEVDGLSGESDYSSDTSEDGDWDEDEDNGSDFEQSIDENGDENEKTDSYFVQSIDESDNDSAYDQSIDENQDESDNDSDYEQSIDENQDESDNDSDYEQSIDGNLDDSSESEDDCNFETKIKKVVRKSKRKNLDIFSDDGSSFKDNIYLANRPKRSCTLRNK</sequence>
<feature type="region of interest" description="Disordered" evidence="1">
    <location>
        <begin position="61"/>
        <end position="181"/>
    </location>
</feature>
<dbReference type="AlphaFoldDB" id="A0A814JTG5"/>
<feature type="compositionally biased region" description="Acidic residues" evidence="1">
    <location>
        <begin position="82"/>
        <end position="107"/>
    </location>
</feature>
<proteinExistence type="predicted"/>
<dbReference type="Proteomes" id="UP000663879">
    <property type="component" value="Unassembled WGS sequence"/>
</dbReference>
<dbReference type="EMBL" id="CAJNOC010005102">
    <property type="protein sequence ID" value="CAF1042344.1"/>
    <property type="molecule type" value="Genomic_DNA"/>
</dbReference>
<feature type="compositionally biased region" description="Acidic residues" evidence="1">
    <location>
        <begin position="121"/>
        <end position="181"/>
    </location>
</feature>
<protein>
    <submittedName>
        <fullName evidence="2">Uncharacterized protein</fullName>
    </submittedName>
</protein>
<evidence type="ECO:0000256" key="1">
    <source>
        <dbReference type="SAM" id="MobiDB-lite"/>
    </source>
</evidence>
<evidence type="ECO:0000313" key="2">
    <source>
        <dbReference type="EMBL" id="CAF1042344.1"/>
    </source>
</evidence>
<comment type="caution">
    <text evidence="2">The sequence shown here is derived from an EMBL/GenBank/DDBJ whole genome shotgun (WGS) entry which is preliminary data.</text>
</comment>
<name>A0A814JTG5_9BILA</name>
<organism evidence="2 3">
    <name type="scientific">Brachionus calyciflorus</name>
    <dbReference type="NCBI Taxonomy" id="104777"/>
    <lineage>
        <taxon>Eukaryota</taxon>
        <taxon>Metazoa</taxon>
        <taxon>Spiralia</taxon>
        <taxon>Gnathifera</taxon>
        <taxon>Rotifera</taxon>
        <taxon>Eurotatoria</taxon>
        <taxon>Monogononta</taxon>
        <taxon>Pseudotrocha</taxon>
        <taxon>Ploima</taxon>
        <taxon>Brachionidae</taxon>
        <taxon>Brachionus</taxon>
    </lineage>
</organism>
<evidence type="ECO:0000313" key="3">
    <source>
        <dbReference type="Proteomes" id="UP000663879"/>
    </source>
</evidence>
<accession>A0A814JTG5</accession>
<feature type="non-terminal residue" evidence="2">
    <location>
        <position position="228"/>
    </location>
</feature>